<name>A0AAV8ZXX7_ACOGR</name>
<dbReference type="Gene3D" id="3.80.10.10">
    <property type="entry name" value="Ribonuclease Inhibitor"/>
    <property type="match status" value="1"/>
</dbReference>
<dbReference type="InterPro" id="IPR032675">
    <property type="entry name" value="LRR_dom_sf"/>
</dbReference>
<accession>A0AAV8ZXX7</accession>
<evidence type="ECO:0000313" key="1">
    <source>
        <dbReference type="EMBL" id="KAK1257279.1"/>
    </source>
</evidence>
<protein>
    <submittedName>
        <fullName evidence="1">Uncharacterized protein</fullName>
    </submittedName>
</protein>
<reference evidence="1" key="1">
    <citation type="journal article" date="2023" name="Nat. Commun.">
        <title>Diploid and tetraploid genomes of Acorus and the evolution of monocots.</title>
        <authorList>
            <person name="Ma L."/>
            <person name="Liu K.W."/>
            <person name="Li Z."/>
            <person name="Hsiao Y.Y."/>
            <person name="Qi Y."/>
            <person name="Fu T."/>
            <person name="Tang G.D."/>
            <person name="Zhang D."/>
            <person name="Sun W.H."/>
            <person name="Liu D.K."/>
            <person name="Li Y."/>
            <person name="Chen G.Z."/>
            <person name="Liu X.D."/>
            <person name="Liao X.Y."/>
            <person name="Jiang Y.T."/>
            <person name="Yu X."/>
            <person name="Hao Y."/>
            <person name="Huang J."/>
            <person name="Zhao X.W."/>
            <person name="Ke S."/>
            <person name="Chen Y.Y."/>
            <person name="Wu W.L."/>
            <person name="Hsu J.L."/>
            <person name="Lin Y.F."/>
            <person name="Huang M.D."/>
            <person name="Li C.Y."/>
            <person name="Huang L."/>
            <person name="Wang Z.W."/>
            <person name="Zhao X."/>
            <person name="Zhong W.Y."/>
            <person name="Peng D.H."/>
            <person name="Ahmad S."/>
            <person name="Lan S."/>
            <person name="Zhang J.S."/>
            <person name="Tsai W.C."/>
            <person name="Van de Peer Y."/>
            <person name="Liu Z.J."/>
        </authorList>
    </citation>
    <scope>NUCLEOTIDE SEQUENCE</scope>
    <source>
        <strain evidence="1">SCP</strain>
    </source>
</reference>
<dbReference type="Proteomes" id="UP001179952">
    <property type="component" value="Unassembled WGS sequence"/>
</dbReference>
<evidence type="ECO:0000313" key="2">
    <source>
        <dbReference type="Proteomes" id="UP001179952"/>
    </source>
</evidence>
<reference evidence="1" key="2">
    <citation type="submission" date="2023-06" db="EMBL/GenBank/DDBJ databases">
        <authorList>
            <person name="Ma L."/>
            <person name="Liu K.-W."/>
            <person name="Li Z."/>
            <person name="Hsiao Y.-Y."/>
            <person name="Qi Y."/>
            <person name="Fu T."/>
            <person name="Tang G."/>
            <person name="Zhang D."/>
            <person name="Sun W.-H."/>
            <person name="Liu D.-K."/>
            <person name="Li Y."/>
            <person name="Chen G.-Z."/>
            <person name="Liu X.-D."/>
            <person name="Liao X.-Y."/>
            <person name="Jiang Y.-T."/>
            <person name="Yu X."/>
            <person name="Hao Y."/>
            <person name="Huang J."/>
            <person name="Zhao X.-W."/>
            <person name="Ke S."/>
            <person name="Chen Y.-Y."/>
            <person name="Wu W.-L."/>
            <person name="Hsu J.-L."/>
            <person name="Lin Y.-F."/>
            <person name="Huang M.-D."/>
            <person name="Li C.-Y."/>
            <person name="Huang L."/>
            <person name="Wang Z.-W."/>
            <person name="Zhao X."/>
            <person name="Zhong W.-Y."/>
            <person name="Peng D.-H."/>
            <person name="Ahmad S."/>
            <person name="Lan S."/>
            <person name="Zhang J.-S."/>
            <person name="Tsai W.-C."/>
            <person name="Van De Peer Y."/>
            <person name="Liu Z.-J."/>
        </authorList>
    </citation>
    <scope>NUCLEOTIDE SEQUENCE</scope>
    <source>
        <strain evidence="1">SCP</strain>
        <tissue evidence="1">Leaves</tissue>
    </source>
</reference>
<dbReference type="EMBL" id="JAUJYN010000050">
    <property type="protein sequence ID" value="KAK1257279.1"/>
    <property type="molecule type" value="Genomic_DNA"/>
</dbReference>
<keyword evidence="2" id="KW-1185">Reference proteome</keyword>
<sequence>MKKLIDGEDGVVEDEASTLALSFPKLKSIALFHLPKLESICEHPLLFPSLKKLSVSICPHLKKLPLEINSAPDLEEIEGEQEWWDGLVWDDELIKQKFVTLHSTW</sequence>
<organism evidence="1 2">
    <name type="scientific">Acorus gramineus</name>
    <name type="common">Dwarf sweet flag</name>
    <dbReference type="NCBI Taxonomy" id="55184"/>
    <lineage>
        <taxon>Eukaryota</taxon>
        <taxon>Viridiplantae</taxon>
        <taxon>Streptophyta</taxon>
        <taxon>Embryophyta</taxon>
        <taxon>Tracheophyta</taxon>
        <taxon>Spermatophyta</taxon>
        <taxon>Magnoliopsida</taxon>
        <taxon>Liliopsida</taxon>
        <taxon>Acoraceae</taxon>
        <taxon>Acorus</taxon>
    </lineage>
</organism>
<comment type="caution">
    <text evidence="1">The sequence shown here is derived from an EMBL/GenBank/DDBJ whole genome shotgun (WGS) entry which is preliminary data.</text>
</comment>
<proteinExistence type="predicted"/>
<dbReference type="AlphaFoldDB" id="A0AAV8ZXX7"/>
<gene>
    <name evidence="1" type="ORF">QJS04_geneDACA024109</name>
</gene>